<dbReference type="Gene3D" id="3.40.190.10">
    <property type="entry name" value="Periplasmic binding protein-like II"/>
    <property type="match status" value="1"/>
</dbReference>
<sequence length="992" mass="113251">MKTIKKITIVSILLVGFFIARALLVKDEVQPLEQYDGFTTNQWTENKYSTYRQTYDLSSPSPTIEITPAEFDLTGANLLNSANARGYGSPVIELNRMNTIRIEITVNSAALYQIYVDYMYIGTELFSPKFGLTIDGEYPFYEARQLTLPIVWQPDVEMSHNGFQAEYLFQKDRYNNDVQPRSENAEIWLHDGFYDASFYTASPLEFYLSSGTHIIVIESRNDGVLLGNMTLLNKSTLSTYDEYIEAYSNVEKYQALIQLEAEFLKEKSDPSIKLFADKKKASTPTALKTSHLNAIDAYTWDEAGRSVSWDVTVPKAGLYQISFKYIQYRLVNISSFRTIKINGEIPFEEMTAFGFPYAQDWKNVTLGNEQPYWFYFNEGVNNLSLTATIEPYKPILETIETVMKEITQLSIEIQQLTGGNTDAYRDWDLVSFIPDISSDLNLWADELESAYRYGHSINHRSKASAELLNLKLAYRQLRTLAQKPNQIPNQMTLLSEGSKSVAQYLGDILLRLSEQPLGLEKIYLSGDQRLPRPRANFFENTIHATQLFFLSFNQDYVVSSDPEKTIDVWVNRPRANIDLMQKMIDELYTRESGIHVNLSLMPNPTKLILSNAANIEPDVAMGVSSETPYNFAIRNAAQDLRIFEGYEALVSHFAKGSMIPYVYEDGVYGLPETQDFYVTYYRTDIFSIIESDIPDTWQEVTALMPQLRRMGMNYYVPLSSSNAYKSMQITAPFYYQNQANLYQANGIYTDIDSTAGIEAMRLMTELFTIHDLPIATANFYNNFRYGLLPIGISNSSTYLQLMIAAPEIKGNWNIALYPGVVDPVTNEVLRYSSAPTSATMIFKSSDKKEMAFDFLSWWHSTEIQTQFSNDIQKMFGKEYMWFSSNLDALASLPIDINHKSVILEQLNWAVSAPNVPGGYYLEREISNAWNKIVISDQNLRSTVDEAIKNANRELERKMAEFGYVQNGVIVKTYPIPTLSTIDAWLKERDSDG</sequence>
<dbReference type="Proteomes" id="UP001177160">
    <property type="component" value="Unassembled WGS sequence"/>
</dbReference>
<dbReference type="InterPro" id="IPR050490">
    <property type="entry name" value="Bact_solute-bd_prot1"/>
</dbReference>
<gene>
    <name evidence="1" type="ORF">N7548_01605</name>
</gene>
<dbReference type="RefSeq" id="WP_263607646.1">
    <property type="nucleotide sequence ID" value="NZ_JAOVQM010000001.1"/>
</dbReference>
<accession>A0ABT2Y472</accession>
<name>A0ABT2Y472_9MOLU</name>
<dbReference type="EMBL" id="JAOVQM010000001">
    <property type="protein sequence ID" value="MCV2231524.1"/>
    <property type="molecule type" value="Genomic_DNA"/>
</dbReference>
<organism evidence="1 2">
    <name type="scientific">Paracholeplasma manati</name>
    <dbReference type="NCBI Taxonomy" id="591373"/>
    <lineage>
        <taxon>Bacteria</taxon>
        <taxon>Bacillati</taxon>
        <taxon>Mycoplasmatota</taxon>
        <taxon>Mollicutes</taxon>
        <taxon>Acholeplasmatales</taxon>
        <taxon>Acholeplasmataceae</taxon>
        <taxon>Paracholeplasma</taxon>
    </lineage>
</organism>
<dbReference type="Gene3D" id="2.60.120.260">
    <property type="entry name" value="Galactose-binding domain-like"/>
    <property type="match status" value="1"/>
</dbReference>
<proteinExistence type="predicted"/>
<dbReference type="InterPro" id="IPR006059">
    <property type="entry name" value="SBP"/>
</dbReference>
<evidence type="ECO:0000313" key="2">
    <source>
        <dbReference type="Proteomes" id="UP001177160"/>
    </source>
</evidence>
<dbReference type="PANTHER" id="PTHR43649">
    <property type="entry name" value="ARABINOSE-BINDING PROTEIN-RELATED"/>
    <property type="match status" value="1"/>
</dbReference>
<dbReference type="Pfam" id="PF01547">
    <property type="entry name" value="SBP_bac_1"/>
    <property type="match status" value="1"/>
</dbReference>
<dbReference type="PANTHER" id="PTHR43649:SF27">
    <property type="entry name" value="EXTRACELLULAR SOLUTE-BINDING PROTEIN FAMILY 1"/>
    <property type="match status" value="1"/>
</dbReference>
<protein>
    <submittedName>
        <fullName evidence="1">Extracellular solute-binding protein</fullName>
    </submittedName>
</protein>
<dbReference type="SUPFAM" id="SSF53850">
    <property type="entry name" value="Periplasmic binding protein-like II"/>
    <property type="match status" value="1"/>
</dbReference>
<comment type="caution">
    <text evidence="1">The sequence shown here is derived from an EMBL/GenBank/DDBJ whole genome shotgun (WGS) entry which is preliminary data.</text>
</comment>
<keyword evidence="2" id="KW-1185">Reference proteome</keyword>
<evidence type="ECO:0000313" key="1">
    <source>
        <dbReference type="EMBL" id="MCV2231524.1"/>
    </source>
</evidence>
<reference evidence="1" key="1">
    <citation type="submission" date="2022-09" db="EMBL/GenBank/DDBJ databases">
        <title>Novel Mycoplasma species identified in domestic and wild animals.</title>
        <authorList>
            <person name="Volokhov D.V."/>
            <person name="Furtak V.A."/>
            <person name="Zagorodnyaya T.A."/>
        </authorList>
    </citation>
    <scope>NUCLEOTIDE SEQUENCE</scope>
    <source>
        <strain evidence="1">Oakley</strain>
    </source>
</reference>